<dbReference type="PANTHER" id="PTHR33112">
    <property type="entry name" value="DOMAIN PROTEIN, PUTATIVE-RELATED"/>
    <property type="match status" value="1"/>
</dbReference>
<keyword evidence="3" id="KW-1185">Reference proteome</keyword>
<evidence type="ECO:0000313" key="3">
    <source>
        <dbReference type="Proteomes" id="UP000605986"/>
    </source>
</evidence>
<dbReference type="AlphaFoldDB" id="A0A8H4KJK9"/>
<dbReference type="Proteomes" id="UP000605986">
    <property type="component" value="Unassembled WGS sequence"/>
</dbReference>
<sequence>MKEVKLQDLEKSVQDAIHVTRKLGFEYLWVDRLCIIQNCEVDKAREISKMATIYKNAAITLAAGTATEASEGFLGNPSNKHDTYLPEHKFEISTEDGRSGTVYLSGRPYQPNHPLDERGWTLQEYMLSSRMLIFSGYQLLWQCQEVELQSVTGNDAGLEYQQHIESLPWAAFDEEGEPSYGTHDSEKLYLWKTIIMQYTRRSMRFSKDRLPAVTGITTELQKVWRDSHVYGHWERWFVQLLAWYKPIDDRVEERHLQRAPSWSWASVNGEIRYEEPLEVEDARVEVVTAAEVKLYCRILKFKDIDRSKRLSLSPRLDLVDEAAEKEFGKRKCRYLLLGKTKSYDDGHESGLGLMVLKTPAGSYRRVGLAVFEDMTVWDKAKHRSVELEPIKK</sequence>
<reference evidence="2" key="1">
    <citation type="submission" date="2020-01" db="EMBL/GenBank/DDBJ databases">
        <title>Identification and distribution of gene clusters putatively required for synthesis of sphingolipid metabolism inhibitors in phylogenetically diverse species of the filamentous fungus Fusarium.</title>
        <authorList>
            <person name="Kim H.-S."/>
            <person name="Busman M."/>
            <person name="Brown D.W."/>
            <person name="Divon H."/>
            <person name="Uhlig S."/>
            <person name="Proctor R.H."/>
        </authorList>
    </citation>
    <scope>NUCLEOTIDE SEQUENCE</scope>
    <source>
        <strain evidence="2">NRRL 53441</strain>
    </source>
</reference>
<dbReference type="Pfam" id="PF06985">
    <property type="entry name" value="HET"/>
    <property type="match status" value="1"/>
</dbReference>
<feature type="domain" description="Heterokaryon incompatibility" evidence="1">
    <location>
        <begin position="7"/>
        <end position="124"/>
    </location>
</feature>
<evidence type="ECO:0000313" key="2">
    <source>
        <dbReference type="EMBL" id="KAF4452455.1"/>
    </source>
</evidence>
<gene>
    <name evidence="2" type="ORF">F53441_4735</name>
</gene>
<dbReference type="OrthoDB" id="5125733at2759"/>
<dbReference type="EMBL" id="JAADJG010000186">
    <property type="protein sequence ID" value="KAF4452455.1"/>
    <property type="molecule type" value="Genomic_DNA"/>
</dbReference>
<name>A0A8H4KJK9_9HYPO</name>
<protein>
    <recommendedName>
        <fullName evidence="1">Heterokaryon incompatibility domain-containing protein</fullName>
    </recommendedName>
</protein>
<evidence type="ECO:0000259" key="1">
    <source>
        <dbReference type="Pfam" id="PF06985"/>
    </source>
</evidence>
<organism evidence="2 3">
    <name type="scientific">Fusarium austroafricanum</name>
    <dbReference type="NCBI Taxonomy" id="2364996"/>
    <lineage>
        <taxon>Eukaryota</taxon>
        <taxon>Fungi</taxon>
        <taxon>Dikarya</taxon>
        <taxon>Ascomycota</taxon>
        <taxon>Pezizomycotina</taxon>
        <taxon>Sordariomycetes</taxon>
        <taxon>Hypocreomycetidae</taxon>
        <taxon>Hypocreales</taxon>
        <taxon>Nectriaceae</taxon>
        <taxon>Fusarium</taxon>
        <taxon>Fusarium concolor species complex</taxon>
    </lineage>
</organism>
<proteinExistence type="predicted"/>
<accession>A0A8H4KJK9</accession>
<dbReference type="PANTHER" id="PTHR33112:SF16">
    <property type="entry name" value="HETEROKARYON INCOMPATIBILITY DOMAIN-CONTAINING PROTEIN"/>
    <property type="match status" value="1"/>
</dbReference>
<comment type="caution">
    <text evidence="2">The sequence shown here is derived from an EMBL/GenBank/DDBJ whole genome shotgun (WGS) entry which is preliminary data.</text>
</comment>
<dbReference type="InterPro" id="IPR010730">
    <property type="entry name" value="HET"/>
</dbReference>